<dbReference type="PANTHER" id="PTHR42928:SF5">
    <property type="entry name" value="BLR1237 PROTEIN"/>
    <property type="match status" value="1"/>
</dbReference>
<dbReference type="Gene3D" id="3.40.190.150">
    <property type="entry name" value="Bordetella uptake gene, domain 1"/>
    <property type="match status" value="1"/>
</dbReference>
<evidence type="ECO:0000313" key="3">
    <source>
        <dbReference type="EMBL" id="MBD7960933.1"/>
    </source>
</evidence>
<sequence>MRHLHCRFVLVATVVLTCQSAMASDYPSKPVRLVVPYAAGGGTDIVARLVAQKLGNRLRQPVIVENKAGAATQSGTTAVAKAAPDGYTLLMGTANLATNVPLFKKLPYDASKDLAPVSLVTKVPVYLFVTPKSSIKSATDILSQANATNGGLSWASAGVGSTPNLVGELFRMQTQANMTHIPYKGSSESVIAVASGQTAFAFDNLPPFAGQVAAGKVKPIAVALPQRSTLTPDVPTLQELGIPVVGYSWWGVLAPAGVPTSIVDKLSQEIAAIVQEPDTKDRFAQLGIEAVGSTPAEFRTHITSETKKWSEVVKAAGIQAE</sequence>
<dbReference type="PANTHER" id="PTHR42928">
    <property type="entry name" value="TRICARBOXYLATE-BINDING PROTEIN"/>
    <property type="match status" value="1"/>
</dbReference>
<dbReference type="RefSeq" id="WP_191723344.1">
    <property type="nucleotide sequence ID" value="NZ_JACSQK010000005.1"/>
</dbReference>
<comment type="similarity">
    <text evidence="1">Belongs to the UPF0065 (bug) family.</text>
</comment>
<dbReference type="Pfam" id="PF03401">
    <property type="entry name" value="TctC"/>
    <property type="match status" value="1"/>
</dbReference>
<accession>A0ABR8SBU0</accession>
<keyword evidence="2" id="KW-0732">Signal</keyword>
<reference evidence="3 4" key="1">
    <citation type="submission" date="2020-08" db="EMBL/GenBank/DDBJ databases">
        <title>A Genomic Blueprint of the Chicken Gut Microbiome.</title>
        <authorList>
            <person name="Gilroy R."/>
            <person name="Ravi A."/>
            <person name="Getino M."/>
            <person name="Pursley I."/>
            <person name="Horton D.L."/>
            <person name="Alikhan N.-F."/>
            <person name="Baker D."/>
            <person name="Gharbi K."/>
            <person name="Hall N."/>
            <person name="Watson M."/>
            <person name="Adriaenssens E.M."/>
            <person name="Foster-Nyarko E."/>
            <person name="Jarju S."/>
            <person name="Secka A."/>
            <person name="Antonio M."/>
            <person name="Oren A."/>
            <person name="Chaudhuri R."/>
            <person name="La Ragione R.M."/>
            <person name="Hildebrand F."/>
            <person name="Pallen M.J."/>
        </authorList>
    </citation>
    <scope>NUCLEOTIDE SEQUENCE [LARGE SCALE GENOMIC DNA]</scope>
    <source>
        <strain evidence="3 4">Sa2CVA6</strain>
    </source>
</reference>
<dbReference type="EMBL" id="JACSQK010000005">
    <property type="protein sequence ID" value="MBD7960933.1"/>
    <property type="molecule type" value="Genomic_DNA"/>
</dbReference>
<dbReference type="CDD" id="cd13578">
    <property type="entry name" value="PBP2_Bug27"/>
    <property type="match status" value="1"/>
</dbReference>
<evidence type="ECO:0000256" key="2">
    <source>
        <dbReference type="SAM" id="SignalP"/>
    </source>
</evidence>
<comment type="caution">
    <text evidence="3">The sequence shown here is derived from an EMBL/GenBank/DDBJ whole genome shotgun (WGS) entry which is preliminary data.</text>
</comment>
<dbReference type="PIRSF" id="PIRSF017082">
    <property type="entry name" value="YflP"/>
    <property type="match status" value="1"/>
</dbReference>
<evidence type="ECO:0000313" key="4">
    <source>
        <dbReference type="Proteomes" id="UP000634919"/>
    </source>
</evidence>
<dbReference type="SUPFAM" id="SSF53850">
    <property type="entry name" value="Periplasmic binding protein-like II"/>
    <property type="match status" value="1"/>
</dbReference>
<dbReference type="Proteomes" id="UP000634919">
    <property type="component" value="Unassembled WGS sequence"/>
</dbReference>
<dbReference type="InterPro" id="IPR005064">
    <property type="entry name" value="BUG"/>
</dbReference>
<feature type="signal peptide" evidence="2">
    <location>
        <begin position="1"/>
        <end position="23"/>
    </location>
</feature>
<organism evidence="3 4">
    <name type="scientific">Comamonas avium</name>
    <dbReference type="NCBI Taxonomy" id="2762231"/>
    <lineage>
        <taxon>Bacteria</taxon>
        <taxon>Pseudomonadati</taxon>
        <taxon>Pseudomonadota</taxon>
        <taxon>Betaproteobacteria</taxon>
        <taxon>Burkholderiales</taxon>
        <taxon>Comamonadaceae</taxon>
        <taxon>Comamonas</taxon>
    </lineage>
</organism>
<proteinExistence type="inferred from homology"/>
<protein>
    <submittedName>
        <fullName evidence="3">Tripartite tricarboxylate transporter substrate binding protein</fullName>
    </submittedName>
</protein>
<feature type="chain" id="PRO_5045911635" evidence="2">
    <location>
        <begin position="24"/>
        <end position="321"/>
    </location>
</feature>
<keyword evidence="4" id="KW-1185">Reference proteome</keyword>
<name>A0ABR8SBU0_9BURK</name>
<dbReference type="Gene3D" id="3.40.190.10">
    <property type="entry name" value="Periplasmic binding protein-like II"/>
    <property type="match status" value="1"/>
</dbReference>
<dbReference type="InterPro" id="IPR042100">
    <property type="entry name" value="Bug_dom1"/>
</dbReference>
<gene>
    <name evidence="3" type="ORF">H9646_10590</name>
</gene>
<evidence type="ECO:0000256" key="1">
    <source>
        <dbReference type="ARBA" id="ARBA00006987"/>
    </source>
</evidence>